<organism evidence="1 2">
    <name type="scientific">Pseudomonas piscis</name>
    <dbReference type="NCBI Taxonomy" id="2614538"/>
    <lineage>
        <taxon>Bacteria</taxon>
        <taxon>Pseudomonadati</taxon>
        <taxon>Pseudomonadota</taxon>
        <taxon>Gammaproteobacteria</taxon>
        <taxon>Pseudomonadales</taxon>
        <taxon>Pseudomonadaceae</taxon>
        <taxon>Pseudomonas</taxon>
    </lineage>
</organism>
<accession>A0ABY9NHH9</accession>
<keyword evidence="2" id="KW-1185">Reference proteome</keyword>
<evidence type="ECO:0000313" key="2">
    <source>
        <dbReference type="Proteomes" id="UP001237292"/>
    </source>
</evidence>
<evidence type="ECO:0000313" key="1">
    <source>
        <dbReference type="EMBL" id="WMN17989.1"/>
    </source>
</evidence>
<protein>
    <submittedName>
        <fullName evidence="1">Uncharacterized protein</fullName>
    </submittedName>
</protein>
<dbReference type="Proteomes" id="UP001237292">
    <property type="component" value="Chromosome"/>
</dbReference>
<name>A0ABY9NHH9_9PSED</name>
<dbReference type="EMBL" id="CP133164">
    <property type="protein sequence ID" value="WMN17989.1"/>
    <property type="molecule type" value="Genomic_DNA"/>
</dbReference>
<dbReference type="RefSeq" id="WP_282879077.1">
    <property type="nucleotide sequence ID" value="NZ_CP133164.1"/>
</dbReference>
<reference evidence="1 2" key="1">
    <citation type="journal article" date="2023" name="Access Microbiol">
        <title>The genome of a steinernematid-associated Pseudomonas piscis bacterium encodes the biosynthesis of insect toxins.</title>
        <authorList>
            <person name="Awori R.M."/>
            <person name="Hendre P."/>
            <person name="Amugune N.O."/>
        </authorList>
    </citation>
    <scope>NUCLEOTIDE SEQUENCE [LARGE SCALE GENOMIC DNA]</scope>
    <source>
        <strain evidence="1 2">75</strain>
    </source>
</reference>
<proteinExistence type="predicted"/>
<gene>
    <name evidence="1" type="ORF">QL104_00885</name>
</gene>
<sequence>MKIRRTLEKRMRQLNASGRGRFYEAADERQMLCSVKLESGVLDICLDGFFVSKKDEVRKVLFEEIVAIKSHLNASFFSGEIEDFDFYLPIDIECESFGLSLFVPFLSYSNVLNILTGLRDDWLKQASS</sequence>